<feature type="domain" description="J" evidence="3">
    <location>
        <begin position="2"/>
        <end position="53"/>
    </location>
</feature>
<proteinExistence type="predicted"/>
<dbReference type="Proteomes" id="UP000029257">
    <property type="component" value="Unassembled WGS sequence"/>
</dbReference>
<evidence type="ECO:0000313" key="4">
    <source>
        <dbReference type="EMBL" id="KFX08243.1"/>
    </source>
</evidence>
<organism evidence="4 6">
    <name type="scientific">Pectobacterium wasabiae</name>
    <dbReference type="NCBI Taxonomy" id="55208"/>
    <lineage>
        <taxon>Bacteria</taxon>
        <taxon>Pseudomonadati</taxon>
        <taxon>Pseudomonadota</taxon>
        <taxon>Gammaproteobacteria</taxon>
        <taxon>Enterobacterales</taxon>
        <taxon>Pectobacteriaceae</taxon>
        <taxon>Pectobacterium</taxon>
    </lineage>
</organism>
<dbReference type="EMBL" id="JQHP01000004">
    <property type="protein sequence ID" value="KFX08243.1"/>
    <property type="molecule type" value="Genomic_DNA"/>
</dbReference>
<evidence type="ECO:0000256" key="1">
    <source>
        <dbReference type="ARBA" id="ARBA00023186"/>
    </source>
</evidence>
<dbReference type="SUPFAM" id="SSF46565">
    <property type="entry name" value="Chaperone J-domain"/>
    <property type="match status" value="1"/>
</dbReference>
<keyword evidence="2" id="KW-0812">Transmembrane</keyword>
<dbReference type="InterPro" id="IPR001623">
    <property type="entry name" value="DnaJ_domain"/>
</dbReference>
<feature type="transmembrane region" description="Helical" evidence="2">
    <location>
        <begin position="258"/>
        <end position="275"/>
    </location>
</feature>
<dbReference type="RefSeq" id="WP_005970004.1">
    <property type="nucleotide sequence ID" value="NZ_JQHP01000004.1"/>
</dbReference>
<dbReference type="CDD" id="cd06257">
    <property type="entry name" value="DnaJ"/>
    <property type="match status" value="1"/>
</dbReference>
<feature type="transmembrane region" description="Helical" evidence="2">
    <location>
        <begin position="287"/>
        <end position="307"/>
    </location>
</feature>
<name>A0AAW3EHF4_9GAMM</name>
<feature type="transmembrane region" description="Helical" evidence="2">
    <location>
        <begin position="319"/>
        <end position="347"/>
    </location>
</feature>
<keyword evidence="1" id="KW-0143">Chaperone</keyword>
<dbReference type="Proteomes" id="UP000029436">
    <property type="component" value="Unassembled WGS sequence"/>
</dbReference>
<evidence type="ECO:0000313" key="6">
    <source>
        <dbReference type="Proteomes" id="UP000029257"/>
    </source>
</evidence>
<dbReference type="EMBL" id="JQOH01000001">
    <property type="protein sequence ID" value="KGA30878.1"/>
    <property type="molecule type" value="Genomic_DNA"/>
</dbReference>
<keyword evidence="2" id="KW-1133">Transmembrane helix</keyword>
<gene>
    <name evidence="4" type="ORF">JV38_10120</name>
    <name evidence="5" type="ORF">KU73_02970</name>
</gene>
<evidence type="ECO:0000259" key="3">
    <source>
        <dbReference type="PROSITE" id="PS50076"/>
    </source>
</evidence>
<evidence type="ECO:0000313" key="7">
    <source>
        <dbReference type="Proteomes" id="UP000029436"/>
    </source>
</evidence>
<comment type="caution">
    <text evidence="4">The sequence shown here is derived from an EMBL/GenBank/DDBJ whole genome shotgun (WGS) entry which is preliminary data.</text>
</comment>
<evidence type="ECO:0000256" key="2">
    <source>
        <dbReference type="SAM" id="Phobius"/>
    </source>
</evidence>
<dbReference type="Gene3D" id="1.10.287.110">
    <property type="entry name" value="DnaJ domain"/>
    <property type="match status" value="1"/>
</dbReference>
<protein>
    <submittedName>
        <fullName evidence="4">Molecular chaperone DnaJ</fullName>
    </submittedName>
</protein>
<evidence type="ECO:0000313" key="5">
    <source>
        <dbReference type="EMBL" id="KGA30878.1"/>
    </source>
</evidence>
<accession>A0AAW3EHF4</accession>
<dbReference type="InterPro" id="IPR036869">
    <property type="entry name" value="J_dom_sf"/>
</dbReference>
<dbReference type="PROSITE" id="PS50076">
    <property type="entry name" value="DNAJ_2"/>
    <property type="match status" value="1"/>
</dbReference>
<feature type="transmembrane region" description="Helical" evidence="2">
    <location>
        <begin position="353"/>
        <end position="374"/>
    </location>
</feature>
<keyword evidence="7" id="KW-1185">Reference proteome</keyword>
<reference evidence="6 7" key="1">
    <citation type="submission" date="2014-08" db="EMBL/GenBank/DDBJ databases">
        <title>Genome sequences of NCPPB Pectobacterium isolates.</title>
        <authorList>
            <person name="Glover R.H."/>
            <person name="Sapp M."/>
            <person name="Elphinstone J."/>
        </authorList>
    </citation>
    <scope>NUCLEOTIDE SEQUENCE [LARGE SCALE GENOMIC DNA]</scope>
    <source>
        <strain evidence="4 6">NCPPB 3701</strain>
        <strain evidence="5 7">NCPPB3702</strain>
    </source>
</reference>
<dbReference type="AlphaFoldDB" id="A0AAW3EHF4"/>
<feature type="transmembrane region" description="Helical" evidence="2">
    <location>
        <begin position="404"/>
        <end position="423"/>
    </location>
</feature>
<sequence length="432" mass="49679">MNIWQVLGIAPTHDEAEIRRAYAQQLKTHRPDRDPEGYQRLREAFDSAKQQARGGATPILIDTPPQSQSPTVEAAFPWAKTFYTSEEMQALAHQLVNTEMVGIVAMKRLWTKIASQGSLLQQQQFHQHLAAALSEEQGLTEGLLERVSGLLTWGIDEYDYSHIIPGPIQHAIQQRLRETEVNRAWRQMSTEETHGTLLTKMAVRLLKSDRKHVPFWIRLTPGLQQALVYQAQHLTSYYPEIAERLNPVMLEFLRQTRLTLSWQGIFLLVFWGMAFKSLLQQPDIHHAASITAIVIVVFYLYLSDILMMGFSCRPRWLSCFLFIEFMFSLAVIQLFFGGLFFSAVITIPPSGHGTMALVSLLAILALFIMFWAAWPKGVPFIRKPGIIMSRVFSSPWKMIEWMDFTWFSAIWTILYFIICVGVLSELLKLFKW</sequence>
<keyword evidence="2" id="KW-0472">Membrane</keyword>